<dbReference type="InterPro" id="IPR001173">
    <property type="entry name" value="Glyco_trans_2-like"/>
</dbReference>
<dbReference type="PANTHER" id="PTHR43685:SF2">
    <property type="entry name" value="GLYCOSYLTRANSFERASE 2-LIKE DOMAIN-CONTAINING PROTEIN"/>
    <property type="match status" value="1"/>
</dbReference>
<name>A0A2G0CHC9_9BACT</name>
<organism evidence="2 3">
    <name type="scientific">Neolewinella marina</name>
    <dbReference type="NCBI Taxonomy" id="438751"/>
    <lineage>
        <taxon>Bacteria</taxon>
        <taxon>Pseudomonadati</taxon>
        <taxon>Bacteroidota</taxon>
        <taxon>Saprospiria</taxon>
        <taxon>Saprospirales</taxon>
        <taxon>Lewinellaceae</taxon>
        <taxon>Neolewinella</taxon>
    </lineage>
</organism>
<dbReference type="PANTHER" id="PTHR43685">
    <property type="entry name" value="GLYCOSYLTRANSFERASE"/>
    <property type="match status" value="1"/>
</dbReference>
<dbReference type="InterPro" id="IPR050834">
    <property type="entry name" value="Glycosyltransf_2"/>
</dbReference>
<dbReference type="AlphaFoldDB" id="A0A2G0CHC9"/>
<dbReference type="EMBL" id="PDLO01000002">
    <property type="protein sequence ID" value="PHK99382.1"/>
    <property type="molecule type" value="Genomic_DNA"/>
</dbReference>
<accession>A0A2G0CHC9</accession>
<dbReference type="InterPro" id="IPR029044">
    <property type="entry name" value="Nucleotide-diphossugar_trans"/>
</dbReference>
<reference evidence="2 3" key="1">
    <citation type="submission" date="2017-10" db="EMBL/GenBank/DDBJ databases">
        <title>The draft genome sequence of Lewinella marina KCTC 32374.</title>
        <authorList>
            <person name="Wang K."/>
        </authorList>
    </citation>
    <scope>NUCLEOTIDE SEQUENCE [LARGE SCALE GENOMIC DNA]</scope>
    <source>
        <strain evidence="2 3">MKG-38</strain>
    </source>
</reference>
<feature type="domain" description="Glycosyltransferase 2-like" evidence="1">
    <location>
        <begin position="4"/>
        <end position="121"/>
    </location>
</feature>
<evidence type="ECO:0000259" key="1">
    <source>
        <dbReference type="Pfam" id="PF00535"/>
    </source>
</evidence>
<dbReference type="Proteomes" id="UP000226437">
    <property type="component" value="Unassembled WGS sequence"/>
</dbReference>
<proteinExistence type="predicted"/>
<evidence type="ECO:0000313" key="2">
    <source>
        <dbReference type="EMBL" id="PHK99382.1"/>
    </source>
</evidence>
<dbReference type="SUPFAM" id="SSF53448">
    <property type="entry name" value="Nucleotide-diphospho-sugar transferases"/>
    <property type="match status" value="1"/>
</dbReference>
<dbReference type="RefSeq" id="WP_099105997.1">
    <property type="nucleotide sequence ID" value="NZ_JAATJF010000002.1"/>
</dbReference>
<evidence type="ECO:0000313" key="3">
    <source>
        <dbReference type="Proteomes" id="UP000226437"/>
    </source>
</evidence>
<protein>
    <recommendedName>
        <fullName evidence="1">Glycosyltransferase 2-like domain-containing protein</fullName>
    </recommendedName>
</protein>
<keyword evidence="3" id="KW-1185">Reference proteome</keyword>
<dbReference type="Pfam" id="PF00535">
    <property type="entry name" value="Glycos_transf_2"/>
    <property type="match status" value="1"/>
</dbReference>
<comment type="caution">
    <text evidence="2">The sequence shown here is derived from an EMBL/GenBank/DDBJ whole genome shotgun (WGS) entry which is preliminary data.</text>
</comment>
<sequence length="325" mass="36760">MDLSVIIPVYNAENYLCEAIESAIRAGSQVPGGWELLLVDNNSTDRSPDILHHFRDRFPNHVRLLTADKQGAPAARNVGLAVASGQWVQFLDADDFLEEDKIAAQLKMVDQGTQWVIGAYYNLWPDGSTDTSIPDPDPFRGLVMNHRVGNTNANLYRREALARVNNWNEATPYYDDPNLHLRLLKAGTNYVIDPVVRSCYRHHAGEHRVTNNNKALQTSQAVDLIVETINFLSSNRPDYFQQNAPFFLGALLRAIRILATYDLDAATVAYRIHFGPAAKWAIDRPYELVGRYTRLYPYLGFRNLERLRLALATVLPAALKRRLKA</sequence>
<gene>
    <name evidence="2" type="ORF">CGL56_07990</name>
</gene>
<dbReference type="CDD" id="cd00761">
    <property type="entry name" value="Glyco_tranf_GTA_type"/>
    <property type="match status" value="1"/>
</dbReference>
<dbReference type="OrthoDB" id="6307329at2"/>
<dbReference type="Gene3D" id="3.90.550.10">
    <property type="entry name" value="Spore Coat Polysaccharide Biosynthesis Protein SpsA, Chain A"/>
    <property type="match status" value="1"/>
</dbReference>